<evidence type="ECO:0000259" key="5">
    <source>
        <dbReference type="PROSITE" id="PS50893"/>
    </source>
</evidence>
<dbReference type="InterPro" id="IPR017871">
    <property type="entry name" value="ABC_transporter-like_CS"/>
</dbReference>
<dbReference type="Pfam" id="PF00005">
    <property type="entry name" value="ABC_tran"/>
    <property type="match status" value="1"/>
</dbReference>
<accession>F9Y804</accession>
<dbReference type="Gene3D" id="3.40.50.300">
    <property type="entry name" value="P-loop containing nucleotide triphosphate hydrolases"/>
    <property type="match status" value="1"/>
</dbReference>
<dbReference type="CDD" id="cd03293">
    <property type="entry name" value="ABC_NrtD_SsuB_transporters"/>
    <property type="match status" value="1"/>
</dbReference>
<dbReference type="SMART" id="SM00382">
    <property type="entry name" value="AAA"/>
    <property type="match status" value="1"/>
</dbReference>
<dbReference type="InterPro" id="IPR003439">
    <property type="entry name" value="ABC_transporter-like_ATP-bd"/>
</dbReference>
<gene>
    <name evidence="6" type="ordered locus">KVU_1291</name>
</gene>
<dbReference type="SUPFAM" id="SSF52540">
    <property type="entry name" value="P-loop containing nucleoside triphosphate hydrolases"/>
    <property type="match status" value="1"/>
</dbReference>
<dbReference type="OrthoDB" id="9802264at2"/>
<dbReference type="EMBL" id="CP002018">
    <property type="protein sequence ID" value="AEM41130.1"/>
    <property type="molecule type" value="Genomic_DNA"/>
</dbReference>
<dbReference type="PANTHER" id="PTHR42788">
    <property type="entry name" value="TAURINE IMPORT ATP-BINDING PROTEIN-RELATED"/>
    <property type="match status" value="1"/>
</dbReference>
<keyword evidence="3" id="KW-0547">Nucleotide-binding</keyword>
<dbReference type="GO" id="GO:0005524">
    <property type="term" value="F:ATP binding"/>
    <property type="evidence" value="ECO:0007669"/>
    <property type="project" value="UniProtKB-KW"/>
</dbReference>
<protein>
    <submittedName>
        <fullName evidence="6">ABC transporter nucleotide binding/ATPase protein</fullName>
    </submittedName>
</protein>
<dbReference type="eggNOG" id="COG1116">
    <property type="taxonomic scope" value="Bacteria"/>
</dbReference>
<keyword evidence="7" id="KW-1185">Reference proteome</keyword>
<dbReference type="AlphaFoldDB" id="F9Y804"/>
<evidence type="ECO:0000256" key="4">
    <source>
        <dbReference type="ARBA" id="ARBA00022840"/>
    </source>
</evidence>
<dbReference type="InterPro" id="IPR050166">
    <property type="entry name" value="ABC_transporter_ATP-bind"/>
</dbReference>
<dbReference type="Proteomes" id="UP000000692">
    <property type="component" value="Chromosome"/>
</dbReference>
<dbReference type="InterPro" id="IPR027417">
    <property type="entry name" value="P-loop_NTPase"/>
</dbReference>
<evidence type="ECO:0000256" key="2">
    <source>
        <dbReference type="ARBA" id="ARBA00022448"/>
    </source>
</evidence>
<evidence type="ECO:0000313" key="6">
    <source>
        <dbReference type="EMBL" id="AEM41130.1"/>
    </source>
</evidence>
<dbReference type="RefSeq" id="WP_013384594.1">
    <property type="nucleotide sequence ID" value="NC_017384.1"/>
</dbReference>
<proteinExistence type="inferred from homology"/>
<dbReference type="PATRIC" id="fig|759362.5.peg.1327"/>
<reference evidence="6 7" key="1">
    <citation type="journal article" date="2011" name="J. Bacteriol.">
        <title>Complete genome sequence of the industrial strain Ketogulonicigenium vulgare WSH-001.</title>
        <authorList>
            <person name="Liu L."/>
            <person name="Li Y."/>
            <person name="Zhang J."/>
            <person name="Zhou Z."/>
            <person name="Liu J."/>
            <person name="Li X."/>
            <person name="Zhou J."/>
            <person name="Du G."/>
            <person name="Wang L."/>
            <person name="Chen J."/>
        </authorList>
    </citation>
    <scope>NUCLEOTIDE SEQUENCE [LARGE SCALE GENOMIC DNA]</scope>
    <source>
        <strain evidence="6 7">WSH-001</strain>
    </source>
</reference>
<keyword evidence="4" id="KW-0067">ATP-binding</keyword>
<dbReference type="KEGG" id="kvl:KVU_1291"/>
<organism evidence="6 7">
    <name type="scientific">Ketogulonicigenium vulgare (strain WSH-001)</name>
    <dbReference type="NCBI Taxonomy" id="759362"/>
    <lineage>
        <taxon>Bacteria</taxon>
        <taxon>Pseudomonadati</taxon>
        <taxon>Pseudomonadota</taxon>
        <taxon>Alphaproteobacteria</taxon>
        <taxon>Rhodobacterales</taxon>
        <taxon>Roseobacteraceae</taxon>
        <taxon>Ketogulonicigenium</taxon>
    </lineage>
</organism>
<sequence>MTDPMAPLVSLRNVEKRYGNGTLALTGMSLDIQAGEFVSLLGPSGCGKSTALRLVAGLGQPSSGQIVKPVKQKGESHPVSFVFQEPTLMPWASVTDNVWLPLRLEGMSKKLAQPRIDEALDMVGLSKFRTAYPRELSGGMKMRVSIARALVTRPKLLLMDEPFAALDEITRQKLNDDILRLWETHGWTVMFVTHSVFEATYMSSRVVVMAPRPGRVIADAPVPLPHPRSPDLRTDPVFTAVARDLSHALHETMDAQAIAAH</sequence>
<dbReference type="PROSITE" id="PS00211">
    <property type="entry name" value="ABC_TRANSPORTER_1"/>
    <property type="match status" value="1"/>
</dbReference>
<dbReference type="HOGENOM" id="CLU_000604_1_22_5"/>
<feature type="domain" description="ABC transporter" evidence="5">
    <location>
        <begin position="9"/>
        <end position="236"/>
    </location>
</feature>
<comment type="similarity">
    <text evidence="1">Belongs to the ABC transporter superfamily.</text>
</comment>
<evidence type="ECO:0000313" key="7">
    <source>
        <dbReference type="Proteomes" id="UP000000692"/>
    </source>
</evidence>
<evidence type="ECO:0000256" key="3">
    <source>
        <dbReference type="ARBA" id="ARBA00022741"/>
    </source>
</evidence>
<dbReference type="PANTHER" id="PTHR42788:SF19">
    <property type="entry name" value="ALIPHATIC SULFONATES IMPORT ATP-BINDING PROTEIN SSUB 2"/>
    <property type="match status" value="1"/>
</dbReference>
<dbReference type="PROSITE" id="PS50893">
    <property type="entry name" value="ABC_TRANSPORTER_2"/>
    <property type="match status" value="1"/>
</dbReference>
<dbReference type="InterPro" id="IPR003593">
    <property type="entry name" value="AAA+_ATPase"/>
</dbReference>
<keyword evidence="2" id="KW-0813">Transport</keyword>
<evidence type="ECO:0000256" key="1">
    <source>
        <dbReference type="ARBA" id="ARBA00005417"/>
    </source>
</evidence>
<name>F9Y804_KETVW</name>
<dbReference type="GO" id="GO:0016887">
    <property type="term" value="F:ATP hydrolysis activity"/>
    <property type="evidence" value="ECO:0007669"/>
    <property type="project" value="InterPro"/>
</dbReference>